<dbReference type="PANTHER" id="PTHR24221:SF590">
    <property type="entry name" value="COMPONENT LINKED WITH THE ASSEMBLY OF CYTOCHROME' TRANSPORT TRANSMEMBRANE ATP-BINDING PROTEIN ABC TRANSPORTER CYDD-RELATED"/>
    <property type="match status" value="1"/>
</dbReference>
<evidence type="ECO:0000256" key="3">
    <source>
        <dbReference type="ARBA" id="ARBA00022741"/>
    </source>
</evidence>
<organism evidence="10 11">
    <name type="scientific">Mycolicibacter terrae</name>
    <dbReference type="NCBI Taxonomy" id="1788"/>
    <lineage>
        <taxon>Bacteria</taxon>
        <taxon>Bacillati</taxon>
        <taxon>Actinomycetota</taxon>
        <taxon>Actinomycetes</taxon>
        <taxon>Mycobacteriales</taxon>
        <taxon>Mycobacteriaceae</taxon>
        <taxon>Mycolicibacter</taxon>
    </lineage>
</organism>
<dbReference type="InterPro" id="IPR003439">
    <property type="entry name" value="ABC_transporter-like_ATP-bd"/>
</dbReference>
<protein>
    <submittedName>
        <fullName evidence="10">Thiol reductant ABC exporter subunit CydD</fullName>
    </submittedName>
</protein>
<dbReference type="InterPro" id="IPR014216">
    <property type="entry name" value="ABC_transptr_CydD"/>
</dbReference>
<keyword evidence="2 7" id="KW-0812">Transmembrane</keyword>
<evidence type="ECO:0000313" key="10">
    <source>
        <dbReference type="EMBL" id="BBX24713.1"/>
    </source>
</evidence>
<dbReference type="GO" id="GO:0016887">
    <property type="term" value="F:ATP hydrolysis activity"/>
    <property type="evidence" value="ECO:0007669"/>
    <property type="project" value="InterPro"/>
</dbReference>
<accession>A0AAD1HZR5</accession>
<reference evidence="10 11" key="1">
    <citation type="journal article" date="2019" name="Emerg. Microbes Infect.">
        <title>Comprehensive subspecies identification of 175 nontuberculous mycobacteria species based on 7547 genomic profiles.</title>
        <authorList>
            <person name="Matsumoto Y."/>
            <person name="Kinjo T."/>
            <person name="Motooka D."/>
            <person name="Nabeya D."/>
            <person name="Jung N."/>
            <person name="Uechi K."/>
            <person name="Horii T."/>
            <person name="Iida T."/>
            <person name="Fujita J."/>
            <person name="Nakamura S."/>
        </authorList>
    </citation>
    <scope>NUCLEOTIDE SEQUENCE [LARGE SCALE GENOMIC DNA]</scope>
    <source>
        <strain evidence="10 11">JCM 12143</strain>
    </source>
</reference>
<dbReference type="Gene3D" id="3.40.50.300">
    <property type="entry name" value="P-loop containing nucleotide triphosphate hydrolases"/>
    <property type="match status" value="1"/>
</dbReference>
<evidence type="ECO:0000313" key="11">
    <source>
        <dbReference type="Proteomes" id="UP000467636"/>
    </source>
</evidence>
<dbReference type="SUPFAM" id="SSF90123">
    <property type="entry name" value="ABC transporter transmembrane region"/>
    <property type="match status" value="1"/>
</dbReference>
<dbReference type="InterPro" id="IPR039421">
    <property type="entry name" value="Type_1_exporter"/>
</dbReference>
<name>A0AAD1HZR5_9MYCO</name>
<evidence type="ECO:0000259" key="8">
    <source>
        <dbReference type="PROSITE" id="PS50893"/>
    </source>
</evidence>
<feature type="domain" description="ABC transporter" evidence="8">
    <location>
        <begin position="322"/>
        <end position="536"/>
    </location>
</feature>
<keyword evidence="6 7" id="KW-0472">Membrane</keyword>
<keyword evidence="3" id="KW-0547">Nucleotide-binding</keyword>
<dbReference type="NCBIfam" id="TIGR02857">
    <property type="entry name" value="CydD"/>
    <property type="match status" value="1"/>
</dbReference>
<proteinExistence type="predicted"/>
<dbReference type="GO" id="GO:0005524">
    <property type="term" value="F:ATP binding"/>
    <property type="evidence" value="ECO:0007669"/>
    <property type="project" value="UniProtKB-KW"/>
</dbReference>
<dbReference type="GO" id="GO:0042883">
    <property type="term" value="P:cysteine transport"/>
    <property type="evidence" value="ECO:0007669"/>
    <property type="project" value="InterPro"/>
</dbReference>
<dbReference type="Pfam" id="PF00664">
    <property type="entry name" value="ABC_membrane"/>
    <property type="match status" value="1"/>
</dbReference>
<evidence type="ECO:0000259" key="9">
    <source>
        <dbReference type="PROSITE" id="PS50929"/>
    </source>
</evidence>
<dbReference type="SMART" id="SM00382">
    <property type="entry name" value="AAA"/>
    <property type="match status" value="1"/>
</dbReference>
<sequence>MRRFLAATVGCGVVITGCAIASAILLAHIVSQVITDPSTRSVAHWVPLLAALGLLWTARTVAQWAQARVGQRGAGAVIAELAGQVLAAVTARSPRRLAAERDAAAAVVTRGLDGLRPYFTAYLPALLSAAVLTPATVVVIACYDRRATLLVAITLPLIPAFMVLIGLATADRSAAALAAMTTLQARLLDLIAGIPTLRALGRAAGPEHRIAELSAAHRRSTMATLRIAFLSALVLELLATLGVAVVAVSIGLRLVFGEMSLTAGLTVLLLVPDVYWPLRRIGVEFHAAQDGRAAAEKAFTLIGEPIRRTPGHRVVTARGAEIRLDRLSVAGRDGAAPADLTAVIEPGRVTVLTGANGAGKSTTLAAVAGLTVPTAGRVTVSGTDIADLDLPAWWRQLSWLPQRPALIPGSVADNLALFGELVDAQAACAAAGFDAVVTELPDGLHTGLGRGGVGMSLGQRQRLGLARALGSAAPVLLLDEPTAHLDAATEQRVLTALVQRARAGSTVVVVAHRAPVLAIGDRVITVRAQAGEADAAR</sequence>
<dbReference type="GO" id="GO:0140359">
    <property type="term" value="F:ABC-type transporter activity"/>
    <property type="evidence" value="ECO:0007669"/>
    <property type="project" value="InterPro"/>
</dbReference>
<evidence type="ECO:0000256" key="1">
    <source>
        <dbReference type="ARBA" id="ARBA00004651"/>
    </source>
</evidence>
<feature type="domain" description="ABC transmembrane type-1" evidence="9">
    <location>
        <begin position="6"/>
        <end position="290"/>
    </location>
</feature>
<dbReference type="Gene3D" id="1.20.1560.10">
    <property type="entry name" value="ABC transporter type 1, transmembrane domain"/>
    <property type="match status" value="1"/>
</dbReference>
<dbReference type="CDD" id="cd18584">
    <property type="entry name" value="ABC_6TM_AarD_CydD"/>
    <property type="match status" value="1"/>
</dbReference>
<evidence type="ECO:0000256" key="5">
    <source>
        <dbReference type="ARBA" id="ARBA00022989"/>
    </source>
</evidence>
<dbReference type="Pfam" id="PF00005">
    <property type="entry name" value="ABC_tran"/>
    <property type="match status" value="1"/>
</dbReference>
<feature type="transmembrane region" description="Helical" evidence="7">
    <location>
        <begin position="254"/>
        <end position="271"/>
    </location>
</feature>
<dbReference type="InterPro" id="IPR036640">
    <property type="entry name" value="ABC1_TM_sf"/>
</dbReference>
<feature type="transmembrane region" description="Helical" evidence="7">
    <location>
        <begin position="119"/>
        <end position="141"/>
    </location>
</feature>
<dbReference type="SUPFAM" id="SSF52540">
    <property type="entry name" value="P-loop containing nucleoside triphosphate hydrolases"/>
    <property type="match status" value="1"/>
</dbReference>
<dbReference type="Proteomes" id="UP000467636">
    <property type="component" value="Chromosome"/>
</dbReference>
<evidence type="ECO:0000256" key="4">
    <source>
        <dbReference type="ARBA" id="ARBA00022840"/>
    </source>
</evidence>
<dbReference type="PROSITE" id="PS00211">
    <property type="entry name" value="ABC_TRANSPORTER_1"/>
    <property type="match status" value="1"/>
</dbReference>
<dbReference type="AlphaFoldDB" id="A0AAD1HZR5"/>
<dbReference type="InterPro" id="IPR011527">
    <property type="entry name" value="ABC1_TM_dom"/>
</dbReference>
<keyword evidence="11" id="KW-1185">Reference proteome</keyword>
<keyword evidence="5 7" id="KW-1133">Transmembrane helix</keyword>
<keyword evidence="4" id="KW-0067">ATP-binding</keyword>
<dbReference type="EMBL" id="AP022564">
    <property type="protein sequence ID" value="BBX24713.1"/>
    <property type="molecule type" value="Genomic_DNA"/>
</dbReference>
<feature type="transmembrane region" description="Helical" evidence="7">
    <location>
        <begin position="147"/>
        <end position="170"/>
    </location>
</feature>
<dbReference type="GO" id="GO:0005886">
    <property type="term" value="C:plasma membrane"/>
    <property type="evidence" value="ECO:0007669"/>
    <property type="project" value="UniProtKB-SubCell"/>
</dbReference>
<dbReference type="InterPro" id="IPR017871">
    <property type="entry name" value="ABC_transporter-like_CS"/>
</dbReference>
<dbReference type="RefSeq" id="WP_085260121.1">
    <property type="nucleotide sequence ID" value="NZ_JACKSZ010000008.1"/>
</dbReference>
<dbReference type="PANTHER" id="PTHR24221">
    <property type="entry name" value="ATP-BINDING CASSETTE SUB-FAMILY B"/>
    <property type="match status" value="1"/>
</dbReference>
<dbReference type="PROSITE" id="PS50929">
    <property type="entry name" value="ABC_TM1F"/>
    <property type="match status" value="1"/>
</dbReference>
<evidence type="ECO:0000256" key="2">
    <source>
        <dbReference type="ARBA" id="ARBA00022692"/>
    </source>
</evidence>
<dbReference type="InterPro" id="IPR003593">
    <property type="entry name" value="AAA+_ATPase"/>
</dbReference>
<evidence type="ECO:0000256" key="7">
    <source>
        <dbReference type="SAM" id="Phobius"/>
    </source>
</evidence>
<dbReference type="PROSITE" id="PS51257">
    <property type="entry name" value="PROKAR_LIPOPROTEIN"/>
    <property type="match status" value="1"/>
</dbReference>
<dbReference type="CDD" id="cd03228">
    <property type="entry name" value="ABCC_MRP_Like"/>
    <property type="match status" value="1"/>
</dbReference>
<gene>
    <name evidence="10" type="primary">cydD</name>
    <name evidence="10" type="ORF">MTER_41240</name>
</gene>
<dbReference type="PROSITE" id="PS50893">
    <property type="entry name" value="ABC_TRANSPORTER_2"/>
    <property type="match status" value="1"/>
</dbReference>
<evidence type="ECO:0000256" key="6">
    <source>
        <dbReference type="ARBA" id="ARBA00023136"/>
    </source>
</evidence>
<comment type="subcellular location">
    <subcellularLocation>
        <location evidence="1">Cell membrane</location>
        <topology evidence="1">Multi-pass membrane protein</topology>
    </subcellularLocation>
</comment>
<dbReference type="InterPro" id="IPR027417">
    <property type="entry name" value="P-loop_NTPase"/>
</dbReference>
<feature type="transmembrane region" description="Helical" evidence="7">
    <location>
        <begin position="227"/>
        <end position="248"/>
    </location>
</feature>